<dbReference type="WBParaSite" id="ALUE_0002268601-mRNA-1">
    <property type="protein sequence ID" value="ALUE_0002268601-mRNA-1"/>
    <property type="gene ID" value="ALUE_0002268601"/>
</dbReference>
<dbReference type="AlphaFoldDB" id="A0A0M3IVA8"/>
<organism evidence="1 2">
    <name type="scientific">Ascaris lumbricoides</name>
    <name type="common">Giant roundworm</name>
    <dbReference type="NCBI Taxonomy" id="6252"/>
    <lineage>
        <taxon>Eukaryota</taxon>
        <taxon>Metazoa</taxon>
        <taxon>Ecdysozoa</taxon>
        <taxon>Nematoda</taxon>
        <taxon>Chromadorea</taxon>
        <taxon>Rhabditida</taxon>
        <taxon>Spirurina</taxon>
        <taxon>Ascaridomorpha</taxon>
        <taxon>Ascaridoidea</taxon>
        <taxon>Ascarididae</taxon>
        <taxon>Ascaris</taxon>
    </lineage>
</organism>
<protein>
    <submittedName>
        <fullName evidence="2">Uncharacterized protein</fullName>
    </submittedName>
</protein>
<keyword evidence="1" id="KW-1185">Reference proteome</keyword>
<evidence type="ECO:0000313" key="1">
    <source>
        <dbReference type="Proteomes" id="UP000036681"/>
    </source>
</evidence>
<dbReference type="Proteomes" id="UP000036681">
    <property type="component" value="Unplaced"/>
</dbReference>
<evidence type="ECO:0000313" key="2">
    <source>
        <dbReference type="WBParaSite" id="ALUE_0002268601-mRNA-1"/>
    </source>
</evidence>
<name>A0A0M3IVA8_ASCLU</name>
<accession>A0A0M3IVA8</accession>
<proteinExistence type="predicted"/>
<reference evidence="2" key="1">
    <citation type="submission" date="2017-02" db="UniProtKB">
        <authorList>
            <consortium name="WormBaseParasite"/>
        </authorList>
    </citation>
    <scope>IDENTIFICATION</scope>
</reference>
<sequence length="44" mass="5457">MKEIHLKNFMRFSNKNIFLLQKVFQSSHRMIFVYYSLDNFVDIN</sequence>